<accession>A0ABV2C0G6</accession>
<protein>
    <recommendedName>
        <fullName evidence="3">DUF4189 domain-containing protein</fullName>
    </recommendedName>
</protein>
<reference evidence="1 2" key="1">
    <citation type="submission" date="2024-06" db="EMBL/GenBank/DDBJ databases">
        <authorList>
            <person name="Li F."/>
        </authorList>
    </citation>
    <scope>NUCLEOTIDE SEQUENCE [LARGE SCALE GENOMIC DNA]</scope>
    <source>
        <strain evidence="1 2">GXAS 311</strain>
    </source>
</reference>
<dbReference type="EMBL" id="JBEVCJ010000176">
    <property type="protein sequence ID" value="MET1257670.1"/>
    <property type="molecule type" value="Genomic_DNA"/>
</dbReference>
<name>A0ABV2C0G6_9GAMM</name>
<proteinExistence type="predicted"/>
<sequence length="120" mass="12809">GVILGDHMIRTLLLLTLLTTSSLLRAENVNCIGVYVGRISIDKTLGLNQVVFLSNPNNSSGSYWANFSGWEASAKKEALSVLMAAKASKHRVDVYTTATDNCSIGVGGQTLTTIHLSTKP</sequence>
<evidence type="ECO:0000313" key="2">
    <source>
        <dbReference type="Proteomes" id="UP001548189"/>
    </source>
</evidence>
<organism evidence="1 2">
    <name type="scientific">Aliikangiella maris</name>
    <dbReference type="NCBI Taxonomy" id="3162458"/>
    <lineage>
        <taxon>Bacteria</taxon>
        <taxon>Pseudomonadati</taxon>
        <taxon>Pseudomonadota</taxon>
        <taxon>Gammaproteobacteria</taxon>
        <taxon>Oceanospirillales</taxon>
        <taxon>Pleioneaceae</taxon>
        <taxon>Aliikangiella</taxon>
    </lineage>
</organism>
<keyword evidence="2" id="KW-1185">Reference proteome</keyword>
<dbReference type="RefSeq" id="WP_353898250.1">
    <property type="nucleotide sequence ID" value="NZ_JBEVCJ010000176.1"/>
</dbReference>
<comment type="caution">
    <text evidence="1">The sequence shown here is derived from an EMBL/GenBank/DDBJ whole genome shotgun (WGS) entry which is preliminary data.</text>
</comment>
<evidence type="ECO:0008006" key="3">
    <source>
        <dbReference type="Google" id="ProtNLM"/>
    </source>
</evidence>
<dbReference type="Proteomes" id="UP001548189">
    <property type="component" value="Unassembled WGS sequence"/>
</dbReference>
<feature type="non-terminal residue" evidence="1">
    <location>
        <position position="1"/>
    </location>
</feature>
<gene>
    <name evidence="1" type="ORF">ABVT43_21240</name>
</gene>
<evidence type="ECO:0000313" key="1">
    <source>
        <dbReference type="EMBL" id="MET1257670.1"/>
    </source>
</evidence>